<dbReference type="RefSeq" id="WP_138853996.1">
    <property type="nucleotide sequence ID" value="NZ_CP040710.1"/>
</dbReference>
<keyword evidence="3" id="KW-1185">Reference proteome</keyword>
<dbReference type="InterPro" id="IPR001296">
    <property type="entry name" value="Glyco_trans_1"/>
</dbReference>
<dbReference type="SUPFAM" id="SSF53756">
    <property type="entry name" value="UDP-Glycosyltransferase/glycogen phosphorylase"/>
    <property type="match status" value="1"/>
</dbReference>
<evidence type="ECO:0000313" key="3">
    <source>
        <dbReference type="Proteomes" id="UP000310017"/>
    </source>
</evidence>
<name>A0A5B7SWE9_9FLAO</name>
<dbReference type="EMBL" id="CP040710">
    <property type="protein sequence ID" value="QCX01659.1"/>
    <property type="molecule type" value="Genomic_DNA"/>
</dbReference>
<organism evidence="2 3">
    <name type="scientific">Aggregatimonas sangjinii</name>
    <dbReference type="NCBI Taxonomy" id="2583587"/>
    <lineage>
        <taxon>Bacteria</taxon>
        <taxon>Pseudomonadati</taxon>
        <taxon>Bacteroidota</taxon>
        <taxon>Flavobacteriia</taxon>
        <taxon>Flavobacteriales</taxon>
        <taxon>Flavobacteriaceae</taxon>
        <taxon>Aggregatimonas</taxon>
    </lineage>
</organism>
<dbReference type="AlphaFoldDB" id="A0A5B7SWE9"/>
<accession>A0A5B7SWE9</accession>
<dbReference type="Proteomes" id="UP000310017">
    <property type="component" value="Chromosome"/>
</dbReference>
<dbReference type="GO" id="GO:0016757">
    <property type="term" value="F:glycosyltransferase activity"/>
    <property type="evidence" value="ECO:0007669"/>
    <property type="project" value="InterPro"/>
</dbReference>
<proteinExistence type="predicted"/>
<dbReference type="KEGG" id="asag:FGM00_16640"/>
<gene>
    <name evidence="2" type="ORF">FGM00_16640</name>
</gene>
<reference evidence="2 3" key="1">
    <citation type="submission" date="2019-05" db="EMBL/GenBank/DDBJ databases">
        <title>Genome sequencing of F202Z8.</title>
        <authorList>
            <person name="Kwon Y.M."/>
        </authorList>
    </citation>
    <scope>NUCLEOTIDE SEQUENCE [LARGE SCALE GENOMIC DNA]</scope>
    <source>
        <strain evidence="2 3">F202Z8</strain>
    </source>
</reference>
<dbReference type="PANTHER" id="PTHR12526:SF630">
    <property type="entry name" value="GLYCOSYLTRANSFERASE"/>
    <property type="match status" value="1"/>
</dbReference>
<keyword evidence="2" id="KW-0808">Transferase</keyword>
<dbReference type="OrthoDB" id="1522162at2"/>
<dbReference type="Gene3D" id="3.40.50.2000">
    <property type="entry name" value="Glycogen Phosphorylase B"/>
    <property type="match status" value="2"/>
</dbReference>
<sequence length="366" mass="41274">MKILLLIESLTSGGRERRLVELVKGFSDFEDVELAVVVFSDKIHYTEIFDFGIPVKILKRVPKKNPVVFYRLFEFCRNWKPDLMHSWGTMSTIWAIPSSVLLRVKLINANIVNAPINMGFFNKQYFRARLTFPFSEVILGNSWAGLKAYKVPKEKAVCIYNGFGVERLSNLKDAVAIRKRFHIKTPYVIGMVASFTDKKDFETLINAALILFETRNDITFLAIGEGPNLEKCKKLIPPEYTPLFIFTGVQNDIESIVNIFDIGVLATNTKVHGEGISNAILEYMALGKPTVATTGGGTNEIVEDMKTGFLIPPDSPRALADKVNYLLESKNEADQMGVKAKNRITSVFGLEKMTTEYHNLYKRLLA</sequence>
<feature type="domain" description="Glycosyl transferase family 1" evidence="1">
    <location>
        <begin position="179"/>
        <end position="343"/>
    </location>
</feature>
<dbReference type="Pfam" id="PF00534">
    <property type="entry name" value="Glycos_transf_1"/>
    <property type="match status" value="1"/>
</dbReference>
<protein>
    <submittedName>
        <fullName evidence="2">Glycosyltransferase</fullName>
    </submittedName>
</protein>
<evidence type="ECO:0000313" key="2">
    <source>
        <dbReference type="EMBL" id="QCX01659.1"/>
    </source>
</evidence>
<evidence type="ECO:0000259" key="1">
    <source>
        <dbReference type="Pfam" id="PF00534"/>
    </source>
</evidence>
<dbReference type="PANTHER" id="PTHR12526">
    <property type="entry name" value="GLYCOSYLTRANSFERASE"/>
    <property type="match status" value="1"/>
</dbReference>